<proteinExistence type="predicted"/>
<dbReference type="AlphaFoldDB" id="A0A068VP44"/>
<name>A0A068VP44_PROFF</name>
<sequence>MTIDLVLVGLWLVGIVDLTRTLRGRSDPGSSQSTV</sequence>
<evidence type="ECO:0000313" key="1">
    <source>
        <dbReference type="EMBL" id="CEP26284.1"/>
    </source>
</evidence>
<organism evidence="1">
    <name type="scientific">Propionibacterium freudenreichii subsp. freudenreichii</name>
    <dbReference type="NCBI Taxonomy" id="66712"/>
    <lineage>
        <taxon>Bacteria</taxon>
        <taxon>Bacillati</taxon>
        <taxon>Actinomycetota</taxon>
        <taxon>Actinomycetes</taxon>
        <taxon>Propionibacteriales</taxon>
        <taxon>Propionibacteriaceae</taxon>
        <taxon>Propionibacterium</taxon>
    </lineage>
</organism>
<gene>
    <name evidence="1" type="ORF">PFCIRM138_06380</name>
</gene>
<dbReference type="EMBL" id="LM676400">
    <property type="protein sequence ID" value="CEP26284.1"/>
    <property type="molecule type" value="Genomic_DNA"/>
</dbReference>
<accession>A0A068VP44</accession>
<reference evidence="1" key="1">
    <citation type="submission" date="2014-08" db="EMBL/GenBank/DDBJ databases">
        <authorList>
            <person name="Falentin Helene"/>
        </authorList>
    </citation>
    <scope>NUCLEOTIDE SEQUENCE</scope>
</reference>
<protein>
    <submittedName>
        <fullName evidence="1">Uncharacterized protein</fullName>
    </submittedName>
</protein>